<dbReference type="InterPro" id="IPR005119">
    <property type="entry name" value="LysR_subst-bd"/>
</dbReference>
<dbReference type="PANTHER" id="PTHR30126">
    <property type="entry name" value="HTH-TYPE TRANSCRIPTIONAL REGULATOR"/>
    <property type="match status" value="1"/>
</dbReference>
<gene>
    <name evidence="6" type="ORF">JHL17_10520</name>
</gene>
<dbReference type="InterPro" id="IPR000847">
    <property type="entry name" value="LysR_HTH_N"/>
</dbReference>
<keyword evidence="2" id="KW-0805">Transcription regulation</keyword>
<keyword evidence="3" id="KW-0238">DNA-binding</keyword>
<accession>A0ABS1F359</accession>
<evidence type="ECO:0000256" key="4">
    <source>
        <dbReference type="ARBA" id="ARBA00023163"/>
    </source>
</evidence>
<proteinExistence type="inferred from homology"/>
<evidence type="ECO:0000256" key="1">
    <source>
        <dbReference type="ARBA" id="ARBA00009437"/>
    </source>
</evidence>
<comment type="caution">
    <text evidence="6">The sequence shown here is derived from an EMBL/GenBank/DDBJ whole genome shotgun (WGS) entry which is preliminary data.</text>
</comment>
<dbReference type="Proteomes" id="UP000652760">
    <property type="component" value="Unassembled WGS sequence"/>
</dbReference>
<dbReference type="InterPro" id="IPR036390">
    <property type="entry name" value="WH_DNA-bd_sf"/>
</dbReference>
<dbReference type="RefSeq" id="WP_200192793.1">
    <property type="nucleotide sequence ID" value="NZ_JAENHM010000030.1"/>
</dbReference>
<evidence type="ECO:0000256" key="2">
    <source>
        <dbReference type="ARBA" id="ARBA00023015"/>
    </source>
</evidence>
<organism evidence="6 7">
    <name type="scientific">Azospirillum endophyticum</name>
    <dbReference type="NCBI Taxonomy" id="2800326"/>
    <lineage>
        <taxon>Bacteria</taxon>
        <taxon>Pseudomonadati</taxon>
        <taxon>Pseudomonadota</taxon>
        <taxon>Alphaproteobacteria</taxon>
        <taxon>Rhodospirillales</taxon>
        <taxon>Azospirillaceae</taxon>
        <taxon>Azospirillum</taxon>
    </lineage>
</organism>
<dbReference type="InterPro" id="IPR036388">
    <property type="entry name" value="WH-like_DNA-bd_sf"/>
</dbReference>
<dbReference type="PROSITE" id="PS50931">
    <property type="entry name" value="HTH_LYSR"/>
    <property type="match status" value="1"/>
</dbReference>
<dbReference type="Pfam" id="PF00126">
    <property type="entry name" value="HTH_1"/>
    <property type="match status" value="1"/>
</dbReference>
<reference evidence="7" key="1">
    <citation type="submission" date="2021-01" db="EMBL/GenBank/DDBJ databases">
        <title>Genome public.</title>
        <authorList>
            <person name="Liu C."/>
            <person name="Sun Q."/>
        </authorList>
    </citation>
    <scope>NUCLEOTIDE SEQUENCE [LARGE SCALE GENOMIC DNA]</scope>
    <source>
        <strain evidence="7">YIM B02556</strain>
    </source>
</reference>
<protein>
    <submittedName>
        <fullName evidence="6">LysR family transcriptional regulator</fullName>
    </submittedName>
</protein>
<evidence type="ECO:0000259" key="5">
    <source>
        <dbReference type="PROSITE" id="PS50931"/>
    </source>
</evidence>
<dbReference type="Pfam" id="PF03466">
    <property type="entry name" value="LysR_substrate"/>
    <property type="match status" value="1"/>
</dbReference>
<feature type="domain" description="HTH lysR-type" evidence="5">
    <location>
        <begin position="8"/>
        <end position="64"/>
    </location>
</feature>
<sequence length="296" mass="32136">MDHLPHSTIEQWGVLRAVVEHGGFAQAAAALHRSQSSVSYAVARLQETLGVALLEPQGRRAVLTEAGAALLAEAMPLIDELARLEERGRAIAGGGSVRLRVLVDTLFPKPRLFDALEAFALRYPQVEVSLCEVVHRTLQETPDAEYDLAVLLAEPGARWTTLIADMPLLAVAAPVHPLAQAQHTLTRIMLSSHLRVEMREAEAAIVPNANSLWEEGRVWRMNSVETAIEAVRRGLCYGWLPHHMIEADLDAGRLVRLQLASGAVRHIPLGLRFDSDSAGVIPAIAALAALLAAKEE</sequence>
<dbReference type="EMBL" id="JAENHM010000030">
    <property type="protein sequence ID" value="MBK1837847.1"/>
    <property type="molecule type" value="Genomic_DNA"/>
</dbReference>
<evidence type="ECO:0000256" key="3">
    <source>
        <dbReference type="ARBA" id="ARBA00023125"/>
    </source>
</evidence>
<dbReference type="Gene3D" id="3.40.190.290">
    <property type="match status" value="1"/>
</dbReference>
<evidence type="ECO:0000313" key="7">
    <source>
        <dbReference type="Proteomes" id="UP000652760"/>
    </source>
</evidence>
<keyword evidence="7" id="KW-1185">Reference proteome</keyword>
<dbReference type="SUPFAM" id="SSF53850">
    <property type="entry name" value="Periplasmic binding protein-like II"/>
    <property type="match status" value="1"/>
</dbReference>
<dbReference type="Gene3D" id="1.10.10.10">
    <property type="entry name" value="Winged helix-like DNA-binding domain superfamily/Winged helix DNA-binding domain"/>
    <property type="match status" value="1"/>
</dbReference>
<dbReference type="PANTHER" id="PTHR30126:SF88">
    <property type="entry name" value="TRANSCRIPTIONAL REGULATOR-RELATED"/>
    <property type="match status" value="1"/>
</dbReference>
<name>A0ABS1F359_9PROT</name>
<comment type="similarity">
    <text evidence="1">Belongs to the LysR transcriptional regulatory family.</text>
</comment>
<keyword evidence="4" id="KW-0804">Transcription</keyword>
<evidence type="ECO:0000313" key="6">
    <source>
        <dbReference type="EMBL" id="MBK1837847.1"/>
    </source>
</evidence>
<dbReference type="SUPFAM" id="SSF46785">
    <property type="entry name" value="Winged helix' DNA-binding domain"/>
    <property type="match status" value="1"/>
</dbReference>